<comment type="similarity">
    <text evidence="1">Belongs to the class-II aminoacyl-tRNA synthetase family.</text>
</comment>
<reference evidence="11" key="1">
    <citation type="journal article" date="2014" name="Front. Microbiol.">
        <title>High frequency of phylogenetically diverse reductive dehalogenase-homologous genes in deep subseafloor sedimentary metagenomes.</title>
        <authorList>
            <person name="Kawai M."/>
            <person name="Futagami T."/>
            <person name="Toyoda A."/>
            <person name="Takaki Y."/>
            <person name="Nishi S."/>
            <person name="Hori S."/>
            <person name="Arai W."/>
            <person name="Tsubouchi T."/>
            <person name="Morono Y."/>
            <person name="Uchiyama I."/>
            <person name="Ito T."/>
            <person name="Fujiyama A."/>
            <person name="Inagaki F."/>
            <person name="Takami H."/>
        </authorList>
    </citation>
    <scope>NUCLEOTIDE SEQUENCE</scope>
    <source>
        <strain evidence="11">Expedition CK06-06</strain>
    </source>
</reference>
<organism evidence="11">
    <name type="scientific">marine sediment metagenome</name>
    <dbReference type="NCBI Taxonomy" id="412755"/>
    <lineage>
        <taxon>unclassified sequences</taxon>
        <taxon>metagenomes</taxon>
        <taxon>ecological metagenomes</taxon>
    </lineage>
</organism>
<evidence type="ECO:0000256" key="3">
    <source>
        <dbReference type="ARBA" id="ARBA00022555"/>
    </source>
</evidence>
<dbReference type="GO" id="GO:0005524">
    <property type="term" value="F:ATP binding"/>
    <property type="evidence" value="ECO:0007669"/>
    <property type="project" value="UniProtKB-KW"/>
</dbReference>
<evidence type="ECO:0000256" key="5">
    <source>
        <dbReference type="ARBA" id="ARBA00022741"/>
    </source>
</evidence>
<keyword evidence="5" id="KW-0547">Nucleotide-binding</keyword>
<comment type="caution">
    <text evidence="11">The sequence shown here is derived from an EMBL/GenBank/DDBJ whole genome shotgun (WGS) entry which is preliminary data.</text>
</comment>
<dbReference type="InterPro" id="IPR050058">
    <property type="entry name" value="Ala-tRNA_ligase"/>
</dbReference>
<dbReference type="GO" id="GO:0006419">
    <property type="term" value="P:alanyl-tRNA aminoacylation"/>
    <property type="evidence" value="ECO:0007669"/>
    <property type="project" value="InterPro"/>
</dbReference>
<keyword evidence="7" id="KW-0694">RNA-binding</keyword>
<dbReference type="FunFam" id="3.30.980.10:FF:000004">
    <property type="entry name" value="Alanine--tRNA ligase, cytoplasmic"/>
    <property type="match status" value="1"/>
</dbReference>
<dbReference type="GO" id="GO:0004813">
    <property type="term" value="F:alanine-tRNA ligase activity"/>
    <property type="evidence" value="ECO:0007669"/>
    <property type="project" value="UniProtKB-EC"/>
</dbReference>
<keyword evidence="3" id="KW-0820">tRNA-binding</keyword>
<dbReference type="PANTHER" id="PTHR11777:SF9">
    <property type="entry name" value="ALANINE--TRNA LIGASE, CYTOPLASMIC"/>
    <property type="match status" value="1"/>
</dbReference>
<dbReference type="SUPFAM" id="SSF55186">
    <property type="entry name" value="ThrRS/AlaRS common domain"/>
    <property type="match status" value="1"/>
</dbReference>
<dbReference type="Pfam" id="PF07973">
    <property type="entry name" value="tRNA_SAD"/>
    <property type="match status" value="1"/>
</dbReference>
<dbReference type="PROSITE" id="PS50860">
    <property type="entry name" value="AA_TRNA_LIGASE_II_ALA"/>
    <property type="match status" value="1"/>
</dbReference>
<accession>X1L413</accession>
<dbReference type="SMART" id="SM00863">
    <property type="entry name" value="tRNA_SAD"/>
    <property type="match status" value="1"/>
</dbReference>
<evidence type="ECO:0000256" key="6">
    <source>
        <dbReference type="ARBA" id="ARBA00022840"/>
    </source>
</evidence>
<dbReference type="InterPro" id="IPR018163">
    <property type="entry name" value="Thr/Ala-tRNA-synth_IIc_edit"/>
</dbReference>
<sequence length="226" mass="24538">GKARFIVENTTRIADCVIHRGKVAEGSFTVGQTVKAVVGKDRDSIKKNHTATHLLQWALQQVMGKSVAQQGSLVCPDYLRFDFTYPKALTEQEKKKVEQLVCEKIIGALPVTCVVMPRAEAEKLGAMALFGEKYGSEVRVAAIGAANEKLVGEAFSREFCGGTHCDNTGQIGGFKIIKEESISAGVRRITALTGSGLTRYFEDRGEIVEKLSVMLKTSAEALVDRA</sequence>
<evidence type="ECO:0000259" key="10">
    <source>
        <dbReference type="PROSITE" id="PS50860"/>
    </source>
</evidence>
<evidence type="ECO:0000256" key="4">
    <source>
        <dbReference type="ARBA" id="ARBA00022598"/>
    </source>
</evidence>
<evidence type="ECO:0000256" key="8">
    <source>
        <dbReference type="ARBA" id="ARBA00022917"/>
    </source>
</evidence>
<dbReference type="AlphaFoldDB" id="X1L413"/>
<dbReference type="GO" id="GO:0005829">
    <property type="term" value="C:cytosol"/>
    <property type="evidence" value="ECO:0007669"/>
    <property type="project" value="TreeGrafter"/>
</dbReference>
<dbReference type="GO" id="GO:0000049">
    <property type="term" value="F:tRNA binding"/>
    <property type="evidence" value="ECO:0007669"/>
    <property type="project" value="UniProtKB-KW"/>
</dbReference>
<dbReference type="EMBL" id="BARV01011955">
    <property type="protein sequence ID" value="GAI14082.1"/>
    <property type="molecule type" value="Genomic_DNA"/>
</dbReference>
<evidence type="ECO:0000256" key="1">
    <source>
        <dbReference type="ARBA" id="ARBA00008226"/>
    </source>
</evidence>
<dbReference type="PANTHER" id="PTHR11777">
    <property type="entry name" value="ALANYL-TRNA SYNTHETASE"/>
    <property type="match status" value="1"/>
</dbReference>
<dbReference type="Gene3D" id="3.30.980.10">
    <property type="entry name" value="Threonyl-trna Synthetase, Chain A, domain 2"/>
    <property type="match status" value="1"/>
</dbReference>
<feature type="non-terminal residue" evidence="11">
    <location>
        <position position="226"/>
    </location>
</feature>
<evidence type="ECO:0000256" key="2">
    <source>
        <dbReference type="ARBA" id="ARBA00013168"/>
    </source>
</evidence>
<keyword evidence="8" id="KW-0648">Protein biosynthesis</keyword>
<gene>
    <name evidence="11" type="ORF">S06H3_22386</name>
</gene>
<feature type="non-terminal residue" evidence="11">
    <location>
        <position position="1"/>
    </location>
</feature>
<dbReference type="GO" id="GO:0002161">
    <property type="term" value="F:aminoacyl-tRNA deacylase activity"/>
    <property type="evidence" value="ECO:0007669"/>
    <property type="project" value="TreeGrafter"/>
</dbReference>
<dbReference type="Gene3D" id="3.30.54.20">
    <property type="match status" value="1"/>
</dbReference>
<keyword evidence="6" id="KW-0067">ATP-binding</keyword>
<feature type="domain" description="Alanyl-transfer RNA synthetases family profile" evidence="10">
    <location>
        <begin position="1"/>
        <end position="203"/>
    </location>
</feature>
<keyword evidence="4" id="KW-0436">Ligase</keyword>
<evidence type="ECO:0000256" key="7">
    <source>
        <dbReference type="ARBA" id="ARBA00022884"/>
    </source>
</evidence>
<evidence type="ECO:0000313" key="11">
    <source>
        <dbReference type="EMBL" id="GAI14082.1"/>
    </source>
</evidence>
<name>X1L413_9ZZZZ</name>
<dbReference type="InterPro" id="IPR012947">
    <property type="entry name" value="tRNA_SAD"/>
</dbReference>
<proteinExistence type="inferred from homology"/>
<evidence type="ECO:0000256" key="9">
    <source>
        <dbReference type="ARBA" id="ARBA00023146"/>
    </source>
</evidence>
<keyword evidence="9" id="KW-0030">Aminoacyl-tRNA synthetase</keyword>
<dbReference type="InterPro" id="IPR018165">
    <property type="entry name" value="Ala-tRNA-synth_IIc_core"/>
</dbReference>
<dbReference type="EC" id="6.1.1.7" evidence="2"/>
<protein>
    <recommendedName>
        <fullName evidence="2">alanine--tRNA ligase</fullName>
        <ecNumber evidence="2">6.1.1.7</ecNumber>
    </recommendedName>
</protein>